<dbReference type="EMBL" id="EU960273">
    <property type="protein sequence ID" value="ACG32391.1"/>
    <property type="molecule type" value="mRNA"/>
</dbReference>
<dbReference type="AlphaFoldDB" id="B6T5K8"/>
<sequence length="128" mass="14655">MLMVMPKVFYLRNADDDTQGVILEAFEVGTESYQFDLDVNLAACLRGEKCANAILASMEVDLSMSIRTSLGISFSHEIFIFPREFSLFSLGKTEIPWKNGVHKLVLRGLATPYLMWDRLRHIYDIHHS</sequence>
<protein>
    <submittedName>
        <fullName evidence="1">Uncharacterized protein</fullName>
    </submittedName>
</protein>
<name>B6T5K8_MAIZE</name>
<evidence type="ECO:0000313" key="1">
    <source>
        <dbReference type="EMBL" id="ACG32391.1"/>
    </source>
</evidence>
<proteinExistence type="evidence at transcript level"/>
<reference evidence="1" key="1">
    <citation type="journal article" date="2009" name="Plant Mol. Biol.">
        <title>Insights into corn genes derived from large-scale cDNA sequencing.</title>
        <authorList>
            <person name="Alexandrov N.N."/>
            <person name="Brover V.V."/>
            <person name="Freidin S."/>
            <person name="Troukhan M.E."/>
            <person name="Tatarinova T.V."/>
            <person name="Zhang H."/>
            <person name="Swaller T.J."/>
            <person name="Lu Y.P."/>
            <person name="Bouck J."/>
            <person name="Flavell R.B."/>
            <person name="Feldmann K.A."/>
        </authorList>
    </citation>
    <scope>NUCLEOTIDE SEQUENCE</scope>
</reference>
<accession>B6T5K8</accession>
<organism evidence="1">
    <name type="scientific">Zea mays</name>
    <name type="common">Maize</name>
    <dbReference type="NCBI Taxonomy" id="4577"/>
    <lineage>
        <taxon>Eukaryota</taxon>
        <taxon>Viridiplantae</taxon>
        <taxon>Streptophyta</taxon>
        <taxon>Embryophyta</taxon>
        <taxon>Tracheophyta</taxon>
        <taxon>Spermatophyta</taxon>
        <taxon>Magnoliopsida</taxon>
        <taxon>Liliopsida</taxon>
        <taxon>Poales</taxon>
        <taxon>Poaceae</taxon>
        <taxon>PACMAD clade</taxon>
        <taxon>Panicoideae</taxon>
        <taxon>Andropogonodae</taxon>
        <taxon>Andropogoneae</taxon>
        <taxon>Tripsacinae</taxon>
        <taxon>Zea</taxon>
    </lineage>
</organism>